<dbReference type="Pfam" id="PF02458">
    <property type="entry name" value="Transferase"/>
    <property type="match status" value="2"/>
</dbReference>
<dbReference type="Gene3D" id="3.30.559.10">
    <property type="entry name" value="Chloramphenicol acetyltransferase-like domain"/>
    <property type="match status" value="2"/>
</dbReference>
<dbReference type="EMBL" id="JACEGQ020000006">
    <property type="protein sequence ID" value="KAH8505199.1"/>
    <property type="molecule type" value="Genomic_DNA"/>
</dbReference>
<sequence length="227" mass="25485">MGVMFTEAESESKLEDLGDFLSFSEYKYLIPNVDYTVPIHDLPLLLVQLTKFQCGEWARIARCEPLGVVPFLDRKVLRARDPPIASQCHHAEFDLPPLLLGQLNNDEERKKKANVAMLRLTKIQVENLKNVANEERISTDSGRGYTRYETLSGHVWRSVCKACGHNLEQPTALGVCVDSRKRMQSPLPNGYFGNATLNVIVVSHAGELMSKPLGYATRKIKKDKGSN</sequence>
<dbReference type="PANTHER" id="PTHR31642:SF324">
    <property type="entry name" value="SPERMIDINE HYDROXYCINNAMOYL TRANSFERASE"/>
    <property type="match status" value="1"/>
</dbReference>
<evidence type="ECO:0000256" key="1">
    <source>
        <dbReference type="ARBA" id="ARBA00009861"/>
    </source>
</evidence>
<dbReference type="InterPro" id="IPR050317">
    <property type="entry name" value="Plant_Fungal_Acyltransferase"/>
</dbReference>
<reference evidence="2" key="1">
    <citation type="journal article" date="2021" name="J. Hered.">
        <title>Genome Assembly of Salicaceae Populus deltoides (Eastern Cottonwood) I-69 Based on Nanopore Sequencing and Hi-C Technologies.</title>
        <authorList>
            <person name="Bai S."/>
            <person name="Wu H."/>
            <person name="Zhang J."/>
            <person name="Pan Z."/>
            <person name="Zhao W."/>
            <person name="Li Z."/>
            <person name="Tong C."/>
        </authorList>
    </citation>
    <scope>NUCLEOTIDE SEQUENCE</scope>
    <source>
        <tissue evidence="2">Leaf</tissue>
    </source>
</reference>
<accession>A0A8T2YJL7</accession>
<name>A0A8T2YJL7_POPDE</name>
<keyword evidence="3" id="KW-1185">Reference proteome</keyword>
<protein>
    <submittedName>
        <fullName evidence="2">Uncharacterized protein</fullName>
    </submittedName>
</protein>
<comment type="caution">
    <text evidence="2">The sequence shown here is derived from an EMBL/GenBank/DDBJ whole genome shotgun (WGS) entry which is preliminary data.</text>
</comment>
<dbReference type="GO" id="GO:0016747">
    <property type="term" value="F:acyltransferase activity, transferring groups other than amino-acyl groups"/>
    <property type="evidence" value="ECO:0007669"/>
    <property type="project" value="TreeGrafter"/>
</dbReference>
<comment type="similarity">
    <text evidence="1">Belongs to the plant acyltransferase family.</text>
</comment>
<dbReference type="Proteomes" id="UP000807159">
    <property type="component" value="Chromosome 6"/>
</dbReference>
<dbReference type="InterPro" id="IPR023213">
    <property type="entry name" value="CAT-like_dom_sf"/>
</dbReference>
<organism evidence="2 3">
    <name type="scientific">Populus deltoides</name>
    <name type="common">Eastern poplar</name>
    <name type="synonym">Eastern cottonwood</name>
    <dbReference type="NCBI Taxonomy" id="3696"/>
    <lineage>
        <taxon>Eukaryota</taxon>
        <taxon>Viridiplantae</taxon>
        <taxon>Streptophyta</taxon>
        <taxon>Embryophyta</taxon>
        <taxon>Tracheophyta</taxon>
        <taxon>Spermatophyta</taxon>
        <taxon>Magnoliopsida</taxon>
        <taxon>eudicotyledons</taxon>
        <taxon>Gunneridae</taxon>
        <taxon>Pentapetalae</taxon>
        <taxon>rosids</taxon>
        <taxon>fabids</taxon>
        <taxon>Malpighiales</taxon>
        <taxon>Salicaceae</taxon>
        <taxon>Saliceae</taxon>
        <taxon>Populus</taxon>
    </lineage>
</organism>
<dbReference type="AlphaFoldDB" id="A0A8T2YJL7"/>
<evidence type="ECO:0000313" key="2">
    <source>
        <dbReference type="EMBL" id="KAH8505199.1"/>
    </source>
</evidence>
<proteinExistence type="inferred from homology"/>
<gene>
    <name evidence="2" type="ORF">H0E87_012447</name>
</gene>
<dbReference type="PANTHER" id="PTHR31642">
    <property type="entry name" value="TRICHOTHECENE 3-O-ACETYLTRANSFERASE"/>
    <property type="match status" value="1"/>
</dbReference>
<evidence type="ECO:0000313" key="3">
    <source>
        <dbReference type="Proteomes" id="UP000807159"/>
    </source>
</evidence>